<protein>
    <submittedName>
        <fullName evidence="1">Amino acid ABC transporter substrate-binding protein</fullName>
    </submittedName>
</protein>
<dbReference type="SUPFAM" id="SSF53850">
    <property type="entry name" value="Periplasmic binding protein-like II"/>
    <property type="match status" value="1"/>
</dbReference>
<organism evidence="1 2">
    <name type="scientific">Aquipseudomonas alcaligenes</name>
    <name type="common">Pseudomonas alcaligenes</name>
    <dbReference type="NCBI Taxonomy" id="43263"/>
    <lineage>
        <taxon>Bacteria</taxon>
        <taxon>Pseudomonadati</taxon>
        <taxon>Pseudomonadota</taxon>
        <taxon>Gammaproteobacteria</taxon>
        <taxon>Pseudomonadales</taxon>
        <taxon>Pseudomonadaceae</taxon>
        <taxon>Aquipseudomonas</taxon>
    </lineage>
</organism>
<proteinExistence type="predicted"/>
<dbReference type="Proteomes" id="UP001158058">
    <property type="component" value="Unassembled WGS sequence"/>
</dbReference>
<dbReference type="AlphaFoldDB" id="A0AB73HTQ0"/>
<evidence type="ECO:0000313" key="1">
    <source>
        <dbReference type="EMBL" id="MDH0141109.1"/>
    </source>
</evidence>
<evidence type="ECO:0000313" key="2">
    <source>
        <dbReference type="Proteomes" id="UP001158058"/>
    </source>
</evidence>
<reference evidence="1" key="1">
    <citation type="submission" date="2022-09" db="EMBL/GenBank/DDBJ databases">
        <title>Intensive care unit water sources are persistently colonized with multi-drug resistant bacteria and are the site of extensive horizontal gene transfer of antibiotic resistance genes.</title>
        <authorList>
            <person name="Diorio-Toth L."/>
        </authorList>
    </citation>
    <scope>NUCLEOTIDE SEQUENCE</scope>
    <source>
        <strain evidence="1">GD04146</strain>
    </source>
</reference>
<dbReference type="EMBL" id="JAODZF010000001">
    <property type="protein sequence ID" value="MDH0141109.1"/>
    <property type="molecule type" value="Genomic_DNA"/>
</dbReference>
<dbReference type="Gene3D" id="3.40.190.10">
    <property type="entry name" value="Periplasmic binding protein-like II"/>
    <property type="match status" value="2"/>
</dbReference>
<gene>
    <name evidence="1" type="ORF">N7380_02165</name>
</gene>
<sequence length="211" mass="24061">MRLLPAILLLLSAGALAGERPIRFSVTESWAMPMMRYDESGLAAGGILFDLQTRLAQRVGRRAEMPVLPRLRVQQMLVRGEIDLRCYVNPDWLSEPHHQYIWTVPFMVQRDMLVGRVNELEQPGQRSGERVGTVLGFSYPSLEPLFASGHLHRDDARTQELVLEKLAAGRYRFAVSNQLTMDWFNSRQPVARRLQPLQEVTSELVAWHGAL</sequence>
<comment type="caution">
    <text evidence="1">The sequence shown here is derived from an EMBL/GenBank/DDBJ whole genome shotgun (WGS) entry which is preliminary data.</text>
</comment>
<name>A0AB73HTQ0_AQUAC</name>
<dbReference type="RefSeq" id="WP_279999513.1">
    <property type="nucleotide sequence ID" value="NZ_JAODZF010000001.1"/>
</dbReference>
<accession>A0AB73HTQ0</accession>